<dbReference type="Gene3D" id="1.10.10.10">
    <property type="entry name" value="Winged helix-like DNA-binding domain superfamily/Winged helix DNA-binding domain"/>
    <property type="match status" value="1"/>
</dbReference>
<dbReference type="InterPro" id="IPR036390">
    <property type="entry name" value="WH_DNA-bd_sf"/>
</dbReference>
<dbReference type="GO" id="GO:0003677">
    <property type="term" value="F:DNA binding"/>
    <property type="evidence" value="ECO:0007669"/>
    <property type="project" value="UniProtKB-KW"/>
</dbReference>
<evidence type="ECO:0000313" key="5">
    <source>
        <dbReference type="EMBL" id="RCW45991.1"/>
    </source>
</evidence>
<protein>
    <submittedName>
        <fullName evidence="5">GntR family transcriptional regulator</fullName>
    </submittedName>
</protein>
<dbReference type="RefSeq" id="WP_114451833.1">
    <property type="nucleotide sequence ID" value="NZ_QPJC01000002.1"/>
</dbReference>
<dbReference type="InterPro" id="IPR011711">
    <property type="entry name" value="GntR_C"/>
</dbReference>
<feature type="domain" description="HTH gntR-type" evidence="4">
    <location>
        <begin position="12"/>
        <end position="79"/>
    </location>
</feature>
<dbReference type="PRINTS" id="PR00035">
    <property type="entry name" value="HTHGNTR"/>
</dbReference>
<sequence length="215" mass="23777">MAKLGRAALPRVSAAEQVYRVLREKIEDGSLAPGEHLADGELAEELGVSRTPVREALRRLVDQGAVETVPGRYTRVAALDETEGAKVFPLHALLYGFATESALETLDNTDLTEMTAYNERMRIAVGEGDLEAAREADRQWHGVVLRRVDNPYLSLLLDTLSLHSRRLEALYFQDSRRARDSYRQHADIIAALRQGDRAAACALVRANTGQGPCPR</sequence>
<dbReference type="SUPFAM" id="SSF46785">
    <property type="entry name" value="Winged helix' DNA-binding domain"/>
    <property type="match status" value="1"/>
</dbReference>
<dbReference type="SMART" id="SM00895">
    <property type="entry name" value="FCD"/>
    <property type="match status" value="1"/>
</dbReference>
<evidence type="ECO:0000256" key="1">
    <source>
        <dbReference type="ARBA" id="ARBA00023015"/>
    </source>
</evidence>
<dbReference type="SUPFAM" id="SSF48008">
    <property type="entry name" value="GntR ligand-binding domain-like"/>
    <property type="match status" value="1"/>
</dbReference>
<dbReference type="Pfam" id="PF00392">
    <property type="entry name" value="GntR"/>
    <property type="match status" value="1"/>
</dbReference>
<dbReference type="AlphaFoldDB" id="A0A368W080"/>
<dbReference type="InterPro" id="IPR036388">
    <property type="entry name" value="WH-like_DNA-bd_sf"/>
</dbReference>
<dbReference type="Gene3D" id="1.20.120.530">
    <property type="entry name" value="GntR ligand-binding domain-like"/>
    <property type="match status" value="1"/>
</dbReference>
<name>A0A368W080_9ACTN</name>
<dbReference type="PANTHER" id="PTHR43537">
    <property type="entry name" value="TRANSCRIPTIONAL REGULATOR, GNTR FAMILY"/>
    <property type="match status" value="1"/>
</dbReference>
<organism evidence="5 6">
    <name type="scientific">Halopolyspora algeriensis</name>
    <dbReference type="NCBI Taxonomy" id="1500506"/>
    <lineage>
        <taxon>Bacteria</taxon>
        <taxon>Bacillati</taxon>
        <taxon>Actinomycetota</taxon>
        <taxon>Actinomycetes</taxon>
        <taxon>Actinomycetes incertae sedis</taxon>
        <taxon>Halopolyspora</taxon>
    </lineage>
</organism>
<evidence type="ECO:0000256" key="2">
    <source>
        <dbReference type="ARBA" id="ARBA00023125"/>
    </source>
</evidence>
<gene>
    <name evidence="5" type="ORF">DFQ14_102293</name>
</gene>
<keyword evidence="3" id="KW-0804">Transcription</keyword>
<keyword evidence="1" id="KW-0805">Transcription regulation</keyword>
<dbReference type="SMART" id="SM00345">
    <property type="entry name" value="HTH_GNTR"/>
    <property type="match status" value="1"/>
</dbReference>
<dbReference type="InterPro" id="IPR008920">
    <property type="entry name" value="TF_FadR/GntR_C"/>
</dbReference>
<proteinExistence type="predicted"/>
<accession>A0A368W080</accession>
<evidence type="ECO:0000256" key="3">
    <source>
        <dbReference type="ARBA" id="ARBA00023163"/>
    </source>
</evidence>
<dbReference type="OrthoDB" id="3864082at2"/>
<dbReference type="InterPro" id="IPR000524">
    <property type="entry name" value="Tscrpt_reg_HTH_GntR"/>
</dbReference>
<reference evidence="5 6" key="1">
    <citation type="submission" date="2018-07" db="EMBL/GenBank/DDBJ databases">
        <title>Genomic Encyclopedia of Type Strains, Phase III (KMG-III): the genomes of soil and plant-associated and newly described type strains.</title>
        <authorList>
            <person name="Whitman W."/>
        </authorList>
    </citation>
    <scope>NUCLEOTIDE SEQUENCE [LARGE SCALE GENOMIC DNA]</scope>
    <source>
        <strain evidence="5 6">CECT 8575</strain>
    </source>
</reference>
<dbReference type="PROSITE" id="PS50949">
    <property type="entry name" value="HTH_GNTR"/>
    <property type="match status" value="1"/>
</dbReference>
<keyword evidence="6" id="KW-1185">Reference proteome</keyword>
<dbReference type="EMBL" id="QPJC01000002">
    <property type="protein sequence ID" value="RCW45991.1"/>
    <property type="molecule type" value="Genomic_DNA"/>
</dbReference>
<dbReference type="PANTHER" id="PTHR43537:SF24">
    <property type="entry name" value="GLUCONATE OPERON TRANSCRIPTIONAL REPRESSOR"/>
    <property type="match status" value="1"/>
</dbReference>
<comment type="caution">
    <text evidence="5">The sequence shown here is derived from an EMBL/GenBank/DDBJ whole genome shotgun (WGS) entry which is preliminary data.</text>
</comment>
<evidence type="ECO:0000259" key="4">
    <source>
        <dbReference type="PROSITE" id="PS50949"/>
    </source>
</evidence>
<keyword evidence="2" id="KW-0238">DNA-binding</keyword>
<dbReference type="Pfam" id="PF07729">
    <property type="entry name" value="FCD"/>
    <property type="match status" value="1"/>
</dbReference>
<dbReference type="CDD" id="cd07377">
    <property type="entry name" value="WHTH_GntR"/>
    <property type="match status" value="1"/>
</dbReference>
<dbReference type="Proteomes" id="UP000253495">
    <property type="component" value="Unassembled WGS sequence"/>
</dbReference>
<dbReference type="GO" id="GO:0003700">
    <property type="term" value="F:DNA-binding transcription factor activity"/>
    <property type="evidence" value="ECO:0007669"/>
    <property type="project" value="InterPro"/>
</dbReference>
<evidence type="ECO:0000313" key="6">
    <source>
        <dbReference type="Proteomes" id="UP000253495"/>
    </source>
</evidence>